<keyword evidence="2" id="KW-1185">Reference proteome</keyword>
<dbReference type="AlphaFoldDB" id="A0A8S0RPU6"/>
<sequence length="329" mass="38140">MVTLTCQVFFFFSKIQVQTVQPNVDRKGKGKIDPSEDIGTPCSLQPPSFDLGIGYTQPNDVHFEDIQKQVDSIISDVVTTTKSVQVVVFTKPLFILYLSQINYMLIIVNFNSQAGFEARKDFADPFVVVEGRLFKYDDHVIVFEHFKGDVEEVDRSTFISWFQRDFKPKNKKKFNDEDDKIKPAFVFGSFPIGHKSWFYKLRNTESSLSSTMLGVLQFRSRTLTVFNSVGKTYHDWKVLEGIEPYVKILPTLMNALRISKKDPDYHGPYSKELKVHIDSTLPQQTNRFDINKCRLVIAALLYKYREMYVKHTKQGLMGKEMIIDKHHMC</sequence>
<accession>A0A8S0RPU6</accession>
<comment type="caution">
    <text evidence="1">The sequence shown here is derived from an EMBL/GenBank/DDBJ whole genome shotgun (WGS) entry which is preliminary data.</text>
</comment>
<proteinExistence type="predicted"/>
<protein>
    <submittedName>
        <fullName evidence="1">Uncharacterized protein</fullName>
    </submittedName>
</protein>
<name>A0A8S0RPU6_OLEEU</name>
<evidence type="ECO:0000313" key="1">
    <source>
        <dbReference type="EMBL" id="CAA2981941.1"/>
    </source>
</evidence>
<dbReference type="Proteomes" id="UP000594638">
    <property type="component" value="Unassembled WGS sequence"/>
</dbReference>
<dbReference type="Gramene" id="OE9A069037T1">
    <property type="protein sequence ID" value="OE9A069037C1"/>
    <property type="gene ID" value="OE9A069037"/>
</dbReference>
<dbReference type="EMBL" id="CACTIH010003683">
    <property type="protein sequence ID" value="CAA2981941.1"/>
    <property type="molecule type" value="Genomic_DNA"/>
</dbReference>
<gene>
    <name evidence="1" type="ORF">OLEA9_A069037</name>
</gene>
<reference evidence="1 2" key="1">
    <citation type="submission" date="2019-12" db="EMBL/GenBank/DDBJ databases">
        <authorList>
            <person name="Alioto T."/>
            <person name="Alioto T."/>
            <person name="Gomez Garrido J."/>
        </authorList>
    </citation>
    <scope>NUCLEOTIDE SEQUENCE [LARGE SCALE GENOMIC DNA]</scope>
</reference>
<dbReference type="OrthoDB" id="1302742at2759"/>
<organism evidence="1 2">
    <name type="scientific">Olea europaea subsp. europaea</name>
    <dbReference type="NCBI Taxonomy" id="158383"/>
    <lineage>
        <taxon>Eukaryota</taxon>
        <taxon>Viridiplantae</taxon>
        <taxon>Streptophyta</taxon>
        <taxon>Embryophyta</taxon>
        <taxon>Tracheophyta</taxon>
        <taxon>Spermatophyta</taxon>
        <taxon>Magnoliopsida</taxon>
        <taxon>eudicotyledons</taxon>
        <taxon>Gunneridae</taxon>
        <taxon>Pentapetalae</taxon>
        <taxon>asterids</taxon>
        <taxon>lamiids</taxon>
        <taxon>Lamiales</taxon>
        <taxon>Oleaceae</taxon>
        <taxon>Oleeae</taxon>
        <taxon>Olea</taxon>
    </lineage>
</organism>
<evidence type="ECO:0000313" key="2">
    <source>
        <dbReference type="Proteomes" id="UP000594638"/>
    </source>
</evidence>